<sequence length="72" mass="7425">MASTWVRRARRLVSGPAGARRADGPFASLEARIVLLLLVITALAAVLWIGAERGRDDGRSAGPAAAVVESAG</sequence>
<evidence type="ECO:0000313" key="2">
    <source>
        <dbReference type="EMBL" id="WCO66463.1"/>
    </source>
</evidence>
<keyword evidence="1" id="KW-0472">Membrane</keyword>
<dbReference type="RefSeq" id="WP_272735986.1">
    <property type="nucleotide sequence ID" value="NZ_CP116942.1"/>
</dbReference>
<keyword evidence="1" id="KW-0812">Transmembrane</keyword>
<protein>
    <submittedName>
        <fullName evidence="2">Uncharacterized protein</fullName>
    </submittedName>
</protein>
<dbReference type="KEGG" id="ima:PO878_18350"/>
<dbReference type="Proteomes" id="UP001216390">
    <property type="component" value="Chromosome"/>
</dbReference>
<evidence type="ECO:0000256" key="1">
    <source>
        <dbReference type="SAM" id="Phobius"/>
    </source>
</evidence>
<proteinExistence type="predicted"/>
<gene>
    <name evidence="2" type="ORF">PO878_18350</name>
</gene>
<evidence type="ECO:0000313" key="3">
    <source>
        <dbReference type="Proteomes" id="UP001216390"/>
    </source>
</evidence>
<keyword evidence="3" id="KW-1185">Reference proteome</keyword>
<reference evidence="2" key="1">
    <citation type="submission" date="2023-01" db="EMBL/GenBank/DDBJ databases">
        <title>The diversity of Class Acidimicrobiia in South China Sea sediment environments and the proposal of Iamia marina sp. nov., a novel species of the genus Iamia.</title>
        <authorList>
            <person name="He Y."/>
            <person name="Tian X."/>
        </authorList>
    </citation>
    <scope>NUCLEOTIDE SEQUENCE</scope>
    <source>
        <strain evidence="2">DSM 19957</strain>
    </source>
</reference>
<keyword evidence="1" id="KW-1133">Transmembrane helix</keyword>
<organism evidence="2 3">
    <name type="scientific">Iamia majanohamensis</name>
    <dbReference type="NCBI Taxonomy" id="467976"/>
    <lineage>
        <taxon>Bacteria</taxon>
        <taxon>Bacillati</taxon>
        <taxon>Actinomycetota</taxon>
        <taxon>Acidimicrobiia</taxon>
        <taxon>Acidimicrobiales</taxon>
        <taxon>Iamiaceae</taxon>
        <taxon>Iamia</taxon>
    </lineage>
</organism>
<dbReference type="EMBL" id="CP116942">
    <property type="protein sequence ID" value="WCO66463.1"/>
    <property type="molecule type" value="Genomic_DNA"/>
</dbReference>
<name>A0AAE9Y8J8_9ACTN</name>
<dbReference type="AlphaFoldDB" id="A0AAE9Y8J8"/>
<feature type="transmembrane region" description="Helical" evidence="1">
    <location>
        <begin position="33"/>
        <end position="51"/>
    </location>
</feature>
<accession>A0AAE9Y8J8</accession>